<evidence type="ECO:0000313" key="4">
    <source>
        <dbReference type="EMBL" id="EGG00511.1"/>
    </source>
</evidence>
<feature type="region of interest" description="Disordered" evidence="2">
    <location>
        <begin position="1"/>
        <end position="37"/>
    </location>
</feature>
<dbReference type="PANTHER" id="PTHR10264">
    <property type="entry name" value="BAND 7 PROTEIN-RELATED"/>
    <property type="match status" value="1"/>
</dbReference>
<dbReference type="VEuPathDB" id="FungiDB:MELLADRAFT_111742"/>
<dbReference type="InterPro" id="IPR001107">
    <property type="entry name" value="Band_7"/>
</dbReference>
<sequence>MSKTIDRESESQPDQLVGHEGHAALTGSSGKPTADRHENHHLITVEPLRKSDMQPSYAQQLNEGDMVYGNYGAMLNCLGTFLGAFGSIPLCFCCPNPYQEVKQGSVGLITKFGKFYKSVDPGLVKVNPFSEKLRSVDVKIQVAAIGRQTAVTKDAVNVDIDSVVYWHVTNPYKAAFAINDVKQALTEMAQTTLRSVVGGRNLQSVVSERESLAIEIAEILENVSEKWGIQVESILIKDIIFSRELQEALSSAAQQKRLGEAKVIAARAEVDAAHLMREAADILSSPAAIQIRQLEAYQNMAKQSDSKVIFVPMSLQGMGSVVASQLAMEGSASRPS</sequence>
<dbReference type="CDD" id="cd13437">
    <property type="entry name" value="SPFH_alloslipin"/>
    <property type="match status" value="1"/>
</dbReference>
<dbReference type="RefSeq" id="XP_007416158.1">
    <property type="nucleotide sequence ID" value="XM_007416096.1"/>
</dbReference>
<dbReference type="EMBL" id="GL883146">
    <property type="protein sequence ID" value="EGG00511.1"/>
    <property type="molecule type" value="Genomic_DNA"/>
</dbReference>
<dbReference type="eggNOG" id="KOG2621">
    <property type="taxonomic scope" value="Eukaryota"/>
</dbReference>
<reference evidence="5" key="1">
    <citation type="journal article" date="2011" name="Proc. Natl. Acad. Sci. U.S.A.">
        <title>Obligate biotrophy features unraveled by the genomic analysis of rust fungi.</title>
        <authorList>
            <person name="Duplessis S."/>
            <person name="Cuomo C.A."/>
            <person name="Lin Y.-C."/>
            <person name="Aerts A."/>
            <person name="Tisserant E."/>
            <person name="Veneault-Fourrey C."/>
            <person name="Joly D.L."/>
            <person name="Hacquard S."/>
            <person name="Amselem J."/>
            <person name="Cantarel B.L."/>
            <person name="Chiu R."/>
            <person name="Coutinho P.M."/>
            <person name="Feau N."/>
            <person name="Field M."/>
            <person name="Frey P."/>
            <person name="Gelhaye E."/>
            <person name="Goldberg J."/>
            <person name="Grabherr M.G."/>
            <person name="Kodira C.D."/>
            <person name="Kohler A."/>
            <person name="Kuees U."/>
            <person name="Lindquist E.A."/>
            <person name="Lucas S.M."/>
            <person name="Mago R."/>
            <person name="Mauceli E."/>
            <person name="Morin E."/>
            <person name="Murat C."/>
            <person name="Pangilinan J.L."/>
            <person name="Park R."/>
            <person name="Pearson M."/>
            <person name="Quesneville H."/>
            <person name="Rouhier N."/>
            <person name="Sakthikumar S."/>
            <person name="Salamov A.A."/>
            <person name="Schmutz J."/>
            <person name="Selles B."/>
            <person name="Shapiro H."/>
            <person name="Tanguay P."/>
            <person name="Tuskan G.A."/>
            <person name="Henrissat B."/>
            <person name="Van de Peer Y."/>
            <person name="Rouze P."/>
            <person name="Ellis J.G."/>
            <person name="Dodds P.N."/>
            <person name="Schein J.E."/>
            <person name="Zhong S."/>
            <person name="Hamelin R.C."/>
            <person name="Grigoriev I.V."/>
            <person name="Szabo L.J."/>
            <person name="Martin F."/>
        </authorList>
    </citation>
    <scope>NUCLEOTIDE SEQUENCE [LARGE SCALE GENOMIC DNA]</scope>
    <source>
        <strain evidence="5">98AG31 / pathotype 3-4-7</strain>
    </source>
</reference>
<evidence type="ECO:0000259" key="3">
    <source>
        <dbReference type="SMART" id="SM00244"/>
    </source>
</evidence>
<dbReference type="SUPFAM" id="SSF117892">
    <property type="entry name" value="Band 7/SPFH domain"/>
    <property type="match status" value="1"/>
</dbReference>
<dbReference type="OrthoDB" id="2105077at2759"/>
<dbReference type="InterPro" id="IPR043202">
    <property type="entry name" value="Band-7_stomatin-like"/>
</dbReference>
<proteinExistence type="inferred from homology"/>
<dbReference type="InterPro" id="IPR001972">
    <property type="entry name" value="Stomatin_HflK_fam"/>
</dbReference>
<dbReference type="STRING" id="747676.F4S4D9"/>
<dbReference type="PRINTS" id="PR00721">
    <property type="entry name" value="STOMATIN"/>
</dbReference>
<dbReference type="HOGENOM" id="CLU_024949_4_0_1"/>
<feature type="compositionally biased region" description="Basic and acidic residues" evidence="2">
    <location>
        <begin position="1"/>
        <end position="10"/>
    </location>
</feature>
<dbReference type="AlphaFoldDB" id="F4S4D9"/>
<dbReference type="KEGG" id="mlr:MELLADRAFT_111742"/>
<dbReference type="Proteomes" id="UP000001072">
    <property type="component" value="Unassembled WGS sequence"/>
</dbReference>
<evidence type="ECO:0000256" key="1">
    <source>
        <dbReference type="ARBA" id="ARBA00008164"/>
    </source>
</evidence>
<keyword evidence="5" id="KW-1185">Reference proteome</keyword>
<dbReference type="InterPro" id="IPR036013">
    <property type="entry name" value="Band_7/SPFH_dom_sf"/>
</dbReference>
<dbReference type="Gene3D" id="6.10.250.2090">
    <property type="match status" value="1"/>
</dbReference>
<dbReference type="GO" id="GO:0005886">
    <property type="term" value="C:plasma membrane"/>
    <property type="evidence" value="ECO:0007669"/>
    <property type="project" value="InterPro"/>
</dbReference>
<dbReference type="GeneID" id="18924476"/>
<dbReference type="GO" id="GO:0098552">
    <property type="term" value="C:side of membrane"/>
    <property type="evidence" value="ECO:0007669"/>
    <property type="project" value="UniProtKB-ARBA"/>
</dbReference>
<dbReference type="PANTHER" id="PTHR10264:SF19">
    <property type="entry name" value="AT06885P-RELATED"/>
    <property type="match status" value="1"/>
</dbReference>
<dbReference type="SMART" id="SM00244">
    <property type="entry name" value="PHB"/>
    <property type="match status" value="1"/>
</dbReference>
<comment type="similarity">
    <text evidence="1">Belongs to the band 7/mec-2 family.</text>
</comment>
<feature type="domain" description="Band 7" evidence="3">
    <location>
        <begin position="96"/>
        <end position="253"/>
    </location>
</feature>
<dbReference type="Pfam" id="PF01145">
    <property type="entry name" value="Band_7"/>
    <property type="match status" value="1"/>
</dbReference>
<dbReference type="InParanoid" id="F4S4D9"/>
<evidence type="ECO:0000313" key="5">
    <source>
        <dbReference type="Proteomes" id="UP000001072"/>
    </source>
</evidence>
<protein>
    <recommendedName>
        <fullName evidence="3">Band 7 domain-containing protein</fullName>
    </recommendedName>
</protein>
<organism evidence="5">
    <name type="scientific">Melampsora larici-populina (strain 98AG31 / pathotype 3-4-7)</name>
    <name type="common">Poplar leaf rust fungus</name>
    <dbReference type="NCBI Taxonomy" id="747676"/>
    <lineage>
        <taxon>Eukaryota</taxon>
        <taxon>Fungi</taxon>
        <taxon>Dikarya</taxon>
        <taxon>Basidiomycota</taxon>
        <taxon>Pucciniomycotina</taxon>
        <taxon>Pucciniomycetes</taxon>
        <taxon>Pucciniales</taxon>
        <taxon>Melampsoraceae</taxon>
        <taxon>Melampsora</taxon>
    </lineage>
</organism>
<dbReference type="FunFam" id="3.30.479.30:FF:000004">
    <property type="entry name" value="Putative membrane protease family, stomatin"/>
    <property type="match status" value="1"/>
</dbReference>
<name>F4S4D9_MELLP</name>
<evidence type="ECO:0000256" key="2">
    <source>
        <dbReference type="SAM" id="MobiDB-lite"/>
    </source>
</evidence>
<dbReference type="Gene3D" id="3.30.479.30">
    <property type="entry name" value="Band 7 domain"/>
    <property type="match status" value="1"/>
</dbReference>
<accession>F4S4D9</accession>
<gene>
    <name evidence="4" type="ORF">MELLADRAFT_111742</name>
</gene>